<dbReference type="EMBL" id="CAJNDS010001236">
    <property type="protein sequence ID" value="CAE7252929.1"/>
    <property type="molecule type" value="Genomic_DNA"/>
</dbReference>
<evidence type="ECO:0000259" key="1">
    <source>
        <dbReference type="Pfam" id="PF12248"/>
    </source>
</evidence>
<organism evidence="2 3">
    <name type="scientific">Symbiodinium natans</name>
    <dbReference type="NCBI Taxonomy" id="878477"/>
    <lineage>
        <taxon>Eukaryota</taxon>
        <taxon>Sar</taxon>
        <taxon>Alveolata</taxon>
        <taxon>Dinophyceae</taxon>
        <taxon>Suessiales</taxon>
        <taxon>Symbiodiniaceae</taxon>
        <taxon>Symbiodinium</taxon>
    </lineage>
</organism>
<proteinExistence type="predicted"/>
<feature type="domain" description="Farnesoic acid O-methyl transferase" evidence="1">
    <location>
        <begin position="690"/>
        <end position="831"/>
    </location>
</feature>
<dbReference type="Proteomes" id="UP000604046">
    <property type="component" value="Unassembled WGS sequence"/>
</dbReference>
<dbReference type="Pfam" id="PF12248">
    <property type="entry name" value="Methyltransf_FA"/>
    <property type="match status" value="1"/>
</dbReference>
<protein>
    <recommendedName>
        <fullName evidence="1">Farnesoic acid O-methyl transferase domain-containing protein</fullName>
    </recommendedName>
</protein>
<sequence length="887" mass="99800">MADHPAGAVAFCDSSKALKGHLRPVIRAVGEHRGILQYEDAAKAMSAFEEIVDGSIVCVVAERTAAIELARFLRTPSRRPWLRSIPLLVLTRDAAARAAAARVGSIVVRDVEKLTAHILSLPSKEVIQSEVSACHFKGLLCDLSFGHFEGGKSNMEWNFSENTQRIRQGLNRQRVPWYPECSNYEEHIDTLASYFSILQPVHRCSPGVFLGMLRSGGLMSRTELEAFLSTKSTTLWAKQHVNRHALLQELCRELHADRRILYQYSEQKCIEIYENEVVDGSIRKGSHVHLKGRSGIVCTSPDEHGKVKVEWNDGKKKSEVKLSDIQKDPDAVRAAEKAARESRELASKLKSTLPMEHHARIDEVVNKVAHDMITASKQNLEGVGYHKDRALGTHRHVFSTLGVNGTFGYGSIVIVLKSQILHHPDCWISPLAATGYVGPHYWVFRHRPWSSASLAEISTDPDVKYPPLPDQPDSDSKGVEACIQSSFNLAATAQWPVLMAREVDAMCHYLCYGHREPTSMDNASKGNEFHGQGKDWKKEEVRTIGRNKRLNGGQSELEAKAWEAVVDFYETRDSHTQFECHLPGIVPLGAIDKIIIRKGLYRDHTDIKDKVDSYVLPDGRRLCDLVHMTSSPSECMTWQHDLFETKRRAVQKQLDPCRRHPVSVQVSGRVDRPVFLPSDFRKWFGEPSSFRFSFCTRCSHDIRVYFSSTAEPQRDDCDLSDKRWTSTTYMFAIGFDQNRVSYISKGITQSKHSVHVEKDPLVRCTTSKEGDLSAIGIWDRYWFEVVPGGNALVRCGRGPFGENVMMSFEDTDPIRNLQYIGVGCWREPTVYCDLQVSSGDGSVFPFCPADRIIDDDQGIQGAPCPAPSVQIDEADRSLPSCKLFWWG</sequence>
<evidence type="ECO:0000313" key="3">
    <source>
        <dbReference type="Proteomes" id="UP000604046"/>
    </source>
</evidence>
<dbReference type="AlphaFoldDB" id="A0A812M6G8"/>
<accession>A0A812M6G8</accession>
<dbReference type="OrthoDB" id="9977239at2759"/>
<evidence type="ECO:0000313" key="2">
    <source>
        <dbReference type="EMBL" id="CAE7252929.1"/>
    </source>
</evidence>
<dbReference type="InterPro" id="IPR022041">
    <property type="entry name" value="Methyltransf_FA"/>
</dbReference>
<name>A0A812M6G8_9DINO</name>
<gene>
    <name evidence="2" type="ORF">SNAT2548_LOCUS12668</name>
</gene>
<keyword evidence="3" id="KW-1185">Reference proteome</keyword>
<comment type="caution">
    <text evidence="2">The sequence shown here is derived from an EMBL/GenBank/DDBJ whole genome shotgun (WGS) entry which is preliminary data.</text>
</comment>
<reference evidence="2" key="1">
    <citation type="submission" date="2021-02" db="EMBL/GenBank/DDBJ databases">
        <authorList>
            <person name="Dougan E. K."/>
            <person name="Rhodes N."/>
            <person name="Thang M."/>
            <person name="Chan C."/>
        </authorList>
    </citation>
    <scope>NUCLEOTIDE SEQUENCE</scope>
</reference>